<organism evidence="2 3">
    <name type="scientific">Micromonospora pattaloongensis</name>
    <dbReference type="NCBI Taxonomy" id="405436"/>
    <lineage>
        <taxon>Bacteria</taxon>
        <taxon>Bacillati</taxon>
        <taxon>Actinomycetota</taxon>
        <taxon>Actinomycetes</taxon>
        <taxon>Micromonosporales</taxon>
        <taxon>Micromonosporaceae</taxon>
        <taxon>Micromonospora</taxon>
    </lineage>
</organism>
<accession>A0A1H3G3I3</accession>
<dbReference type="Proteomes" id="UP000242415">
    <property type="component" value="Unassembled WGS sequence"/>
</dbReference>
<sequence length="146" mass="16138">MRFLIVRTDIRAVPTDQLAAAWADGEPVRDEQVAPEPRRQTVCAEDRDAAMVLARAFSAVGAVRAGRQRVKVVRLSEPSDRPFRPDRRVSGNRPSSLDRALSLDRTVNAGPAPRPERTANPVPRQRTEPPARFGRHHGVNSDTGTM</sequence>
<feature type="compositionally biased region" description="Basic and acidic residues" evidence="1">
    <location>
        <begin position="77"/>
        <end position="89"/>
    </location>
</feature>
<evidence type="ECO:0000313" key="2">
    <source>
        <dbReference type="EMBL" id="SDX97796.1"/>
    </source>
</evidence>
<feature type="region of interest" description="Disordered" evidence="1">
    <location>
        <begin position="76"/>
        <end position="146"/>
    </location>
</feature>
<name>A0A1H3G3I3_9ACTN</name>
<dbReference type="EMBL" id="FNPH01000001">
    <property type="protein sequence ID" value="SDX97796.1"/>
    <property type="molecule type" value="Genomic_DNA"/>
</dbReference>
<evidence type="ECO:0000256" key="1">
    <source>
        <dbReference type="SAM" id="MobiDB-lite"/>
    </source>
</evidence>
<gene>
    <name evidence="2" type="ORF">SAMN05444365_101269</name>
</gene>
<evidence type="ECO:0000313" key="3">
    <source>
        <dbReference type="Proteomes" id="UP000242415"/>
    </source>
</evidence>
<reference evidence="3" key="1">
    <citation type="submission" date="2016-10" db="EMBL/GenBank/DDBJ databases">
        <authorList>
            <person name="Varghese N."/>
            <person name="Submissions S."/>
        </authorList>
    </citation>
    <scope>NUCLEOTIDE SEQUENCE [LARGE SCALE GENOMIC DNA]</scope>
    <source>
        <strain evidence="3">DSM 45245</strain>
    </source>
</reference>
<proteinExistence type="predicted"/>
<keyword evidence="3" id="KW-1185">Reference proteome</keyword>
<protein>
    <submittedName>
        <fullName evidence="2">Uncharacterized protein</fullName>
    </submittedName>
</protein>
<dbReference type="AlphaFoldDB" id="A0A1H3G3I3"/>